<keyword evidence="2" id="KW-0677">Repeat</keyword>
<evidence type="ECO:0000256" key="6">
    <source>
        <dbReference type="SAM" id="MobiDB-lite"/>
    </source>
</evidence>
<dbReference type="InterPro" id="IPR035979">
    <property type="entry name" value="RBD_domain_sf"/>
</dbReference>
<evidence type="ECO:0000256" key="2">
    <source>
        <dbReference type="ARBA" id="ARBA00022737"/>
    </source>
</evidence>
<evidence type="ECO:0000259" key="7">
    <source>
        <dbReference type="PROSITE" id="PS50102"/>
    </source>
</evidence>
<dbReference type="Pfam" id="PF00076">
    <property type="entry name" value="RRM_1"/>
    <property type="match status" value="4"/>
</dbReference>
<evidence type="ECO:0000313" key="9">
    <source>
        <dbReference type="Proteomes" id="UP001381693"/>
    </source>
</evidence>
<dbReference type="GO" id="GO:0003729">
    <property type="term" value="F:mRNA binding"/>
    <property type="evidence" value="ECO:0007669"/>
    <property type="project" value="TreeGrafter"/>
</dbReference>
<sequence>MADLIKGAGENVNVKQFEPTCLVVTHLPKDATKREIESFFNEIGTIRKCHLVRDKDWEFRGMAYVAFARWQDAAKAKEMFQKKPFRGYSLRIKFSRTRKKDLLKKKQSENQTLNKLHSEHFDGEIKERVSRRKAKDRSKYDVNKESRKMRERRIIVRNLSFKATESILEDHFSPYGKIVEVQLPRKDGKLVGIAFLQFETKLQALKAIKQCNMKPLLGRHVAVDIAVPKKKYESQKINLGDALDIKQENIDIKEDTEDAVDEKPVKTFPMDVEIKKEETESEENNSGLEDEEEEDFDDDTDNESIDVDSDEDNDEKSKEGTKQKPKSRKLLDNDVSDGSTIFIKNLSFDAEDDDVLDFFSRFGDVHYVKICVDPLTEHPRGTAFVKFKKKTSADACLAAEADPATKEEFNLLDRQMHVMRAINKNEAQLVKKNKETEKVKDKRNLYLAREGVIRQGTRAAVGVSEADMRLRYSRENAKRRMLKNLNIFVSKTRLCINNIPEYYTEQQLRRIFAKHSDPNAKITEVRIMKNFQDLDDRGQPKSRGYGFVSFKEHEHALNALRKFNNNPHIFSEAK</sequence>
<keyword evidence="4" id="KW-0539">Nucleus</keyword>
<keyword evidence="9" id="KW-1185">Reference proteome</keyword>
<feature type="domain" description="RRM" evidence="7">
    <location>
        <begin position="492"/>
        <end position="574"/>
    </location>
</feature>
<feature type="domain" description="RRM" evidence="7">
    <location>
        <begin position="20"/>
        <end position="97"/>
    </location>
</feature>
<comment type="subcellular location">
    <subcellularLocation>
        <location evidence="1">Nucleus</location>
    </subcellularLocation>
</comment>
<dbReference type="InterPro" id="IPR000504">
    <property type="entry name" value="RRM_dom"/>
</dbReference>
<evidence type="ECO:0000256" key="1">
    <source>
        <dbReference type="ARBA" id="ARBA00004123"/>
    </source>
</evidence>
<feature type="compositionally biased region" description="Acidic residues" evidence="6">
    <location>
        <begin position="279"/>
        <end position="314"/>
    </location>
</feature>
<organism evidence="8 9">
    <name type="scientific">Halocaridina rubra</name>
    <name type="common">Hawaiian red shrimp</name>
    <dbReference type="NCBI Taxonomy" id="373956"/>
    <lineage>
        <taxon>Eukaryota</taxon>
        <taxon>Metazoa</taxon>
        <taxon>Ecdysozoa</taxon>
        <taxon>Arthropoda</taxon>
        <taxon>Crustacea</taxon>
        <taxon>Multicrustacea</taxon>
        <taxon>Malacostraca</taxon>
        <taxon>Eumalacostraca</taxon>
        <taxon>Eucarida</taxon>
        <taxon>Decapoda</taxon>
        <taxon>Pleocyemata</taxon>
        <taxon>Caridea</taxon>
        <taxon>Atyoidea</taxon>
        <taxon>Atyidae</taxon>
        <taxon>Halocaridina</taxon>
    </lineage>
</organism>
<dbReference type="FunFam" id="3.30.70.330:FF:000182">
    <property type="entry name" value="RNA-binding motif protein 28"/>
    <property type="match status" value="1"/>
</dbReference>
<feature type="domain" description="RRM" evidence="7">
    <location>
        <begin position="339"/>
        <end position="423"/>
    </location>
</feature>
<protein>
    <submittedName>
        <fullName evidence="8">RNA-binding protein 28</fullName>
    </submittedName>
</protein>
<feature type="non-terminal residue" evidence="8">
    <location>
        <position position="574"/>
    </location>
</feature>
<evidence type="ECO:0000256" key="3">
    <source>
        <dbReference type="ARBA" id="ARBA00022884"/>
    </source>
</evidence>
<dbReference type="AlphaFoldDB" id="A0AAN9ACG1"/>
<accession>A0AAN9ACG1</accession>
<dbReference type="InterPro" id="IPR051945">
    <property type="entry name" value="RRM_MRD1_RNA_proc_ribogen"/>
</dbReference>
<gene>
    <name evidence="8" type="primary">RBM28</name>
    <name evidence="8" type="ORF">SK128_025506</name>
</gene>
<dbReference type="Proteomes" id="UP001381693">
    <property type="component" value="Unassembled WGS sequence"/>
</dbReference>
<dbReference type="GO" id="GO:0005730">
    <property type="term" value="C:nucleolus"/>
    <property type="evidence" value="ECO:0007669"/>
    <property type="project" value="TreeGrafter"/>
</dbReference>
<evidence type="ECO:0000256" key="5">
    <source>
        <dbReference type="PROSITE-ProRule" id="PRU00176"/>
    </source>
</evidence>
<dbReference type="InterPro" id="IPR012677">
    <property type="entry name" value="Nucleotide-bd_a/b_plait_sf"/>
</dbReference>
<dbReference type="Gene3D" id="3.30.70.330">
    <property type="match status" value="4"/>
</dbReference>
<dbReference type="CDD" id="cd00590">
    <property type="entry name" value="RRM_SF"/>
    <property type="match status" value="1"/>
</dbReference>
<dbReference type="PANTHER" id="PTHR48039">
    <property type="entry name" value="RNA-BINDING MOTIF PROTEIN 14B"/>
    <property type="match status" value="1"/>
</dbReference>
<keyword evidence="3 5" id="KW-0694">RNA-binding</keyword>
<dbReference type="CDD" id="cd12415">
    <property type="entry name" value="RRM3_RBM28_like"/>
    <property type="match status" value="1"/>
</dbReference>
<reference evidence="8 9" key="1">
    <citation type="submission" date="2023-11" db="EMBL/GenBank/DDBJ databases">
        <title>Halocaridina rubra genome assembly.</title>
        <authorList>
            <person name="Smith C."/>
        </authorList>
    </citation>
    <scope>NUCLEOTIDE SEQUENCE [LARGE SCALE GENOMIC DNA]</scope>
    <source>
        <strain evidence="8">EP-1</strain>
        <tissue evidence="8">Whole</tissue>
    </source>
</reference>
<dbReference type="CDD" id="cd12414">
    <property type="entry name" value="RRM2_RBM28_like"/>
    <property type="match status" value="1"/>
</dbReference>
<evidence type="ECO:0000313" key="8">
    <source>
        <dbReference type="EMBL" id="KAK7083318.1"/>
    </source>
</evidence>
<dbReference type="SMART" id="SM00360">
    <property type="entry name" value="RRM"/>
    <property type="match status" value="4"/>
</dbReference>
<dbReference type="SUPFAM" id="SSF54928">
    <property type="entry name" value="RNA-binding domain, RBD"/>
    <property type="match status" value="3"/>
</dbReference>
<comment type="caution">
    <text evidence="8">The sequence shown here is derived from an EMBL/GenBank/DDBJ whole genome shotgun (WGS) entry which is preliminary data.</text>
</comment>
<name>A0AAN9ACG1_HALRR</name>
<dbReference type="EMBL" id="JAXCGZ010003541">
    <property type="protein sequence ID" value="KAK7083318.1"/>
    <property type="molecule type" value="Genomic_DNA"/>
</dbReference>
<proteinExistence type="predicted"/>
<dbReference type="PANTHER" id="PTHR48039:SF5">
    <property type="entry name" value="RNA-BINDING PROTEIN 28"/>
    <property type="match status" value="1"/>
</dbReference>
<dbReference type="PROSITE" id="PS50102">
    <property type="entry name" value="RRM"/>
    <property type="match status" value="4"/>
</dbReference>
<dbReference type="CDD" id="cd12416">
    <property type="entry name" value="RRM4_RBM28_like"/>
    <property type="match status" value="1"/>
</dbReference>
<feature type="region of interest" description="Disordered" evidence="6">
    <location>
        <begin position="254"/>
        <end position="331"/>
    </location>
</feature>
<feature type="domain" description="RRM" evidence="7">
    <location>
        <begin position="152"/>
        <end position="228"/>
    </location>
</feature>
<evidence type="ECO:0000256" key="4">
    <source>
        <dbReference type="ARBA" id="ARBA00023242"/>
    </source>
</evidence>